<dbReference type="SUPFAM" id="SSF53474">
    <property type="entry name" value="alpha/beta-Hydrolases"/>
    <property type="match status" value="1"/>
</dbReference>
<keyword evidence="2" id="KW-0378">Hydrolase</keyword>
<dbReference type="AlphaFoldDB" id="A0A552WY59"/>
<dbReference type="Pfam" id="PF00561">
    <property type="entry name" value="Abhydrolase_1"/>
    <property type="match status" value="1"/>
</dbReference>
<evidence type="ECO:0000313" key="2">
    <source>
        <dbReference type="EMBL" id="TRW47616.1"/>
    </source>
</evidence>
<keyword evidence="3" id="KW-1185">Reference proteome</keyword>
<proteinExistence type="predicted"/>
<dbReference type="Gene3D" id="3.40.50.1820">
    <property type="entry name" value="alpha/beta hydrolase"/>
    <property type="match status" value="1"/>
</dbReference>
<sequence length="276" mass="29169">MRGTAHGVDGARIAFETHGAGYPLVFLHGSCLSRVMWRGLGFTEVLARSLRVIAVDLRGHGRSDKPADPAAYDRTLLVQDVLAVLDVLELPAAHVAGYSLGGCVGFALLARAPARVTSLVSLAGPIRTQPGSVGRIIVPDYEEALLAGGMKELVRRWERARGAFDPQTRLALEANDAGAMRALLTATDHDPGADRDALRELDTPALFVTGDRDALGMEAAVEARSVMPGLTSHVLPGRDHSDLLRPPGEVLRLMAPFLRAQTPTAGGPSLVTAPTA</sequence>
<dbReference type="PANTHER" id="PTHR43194:SF5">
    <property type="entry name" value="PIMELOYL-[ACYL-CARRIER PROTEIN] METHYL ESTER ESTERASE"/>
    <property type="match status" value="1"/>
</dbReference>
<comment type="caution">
    <text evidence="2">The sequence shown here is derived from an EMBL/GenBank/DDBJ whole genome shotgun (WGS) entry which is preliminary data.</text>
</comment>
<dbReference type="InterPro" id="IPR029058">
    <property type="entry name" value="AB_hydrolase_fold"/>
</dbReference>
<dbReference type="RefSeq" id="WP_143416570.1">
    <property type="nucleotide sequence ID" value="NZ_VJXR01000001.1"/>
</dbReference>
<dbReference type="PRINTS" id="PR00111">
    <property type="entry name" value="ABHYDROLASE"/>
</dbReference>
<gene>
    <name evidence="2" type="ORF">FJ693_00475</name>
</gene>
<dbReference type="EMBL" id="VJXR01000001">
    <property type="protein sequence ID" value="TRW47616.1"/>
    <property type="molecule type" value="Genomic_DNA"/>
</dbReference>
<dbReference type="InterPro" id="IPR000073">
    <property type="entry name" value="AB_hydrolase_1"/>
</dbReference>
<name>A0A552WY59_9MICO</name>
<organism evidence="2 3">
    <name type="scientific">Georgenia yuyongxinii</name>
    <dbReference type="NCBI Taxonomy" id="2589797"/>
    <lineage>
        <taxon>Bacteria</taxon>
        <taxon>Bacillati</taxon>
        <taxon>Actinomycetota</taxon>
        <taxon>Actinomycetes</taxon>
        <taxon>Micrococcales</taxon>
        <taxon>Bogoriellaceae</taxon>
        <taxon>Georgenia</taxon>
    </lineage>
</organism>
<protein>
    <submittedName>
        <fullName evidence="2">Alpha/beta fold hydrolase</fullName>
    </submittedName>
</protein>
<dbReference type="Proteomes" id="UP000318693">
    <property type="component" value="Unassembled WGS sequence"/>
</dbReference>
<evidence type="ECO:0000313" key="3">
    <source>
        <dbReference type="Proteomes" id="UP000318693"/>
    </source>
</evidence>
<reference evidence="2 3" key="1">
    <citation type="submission" date="2019-07" db="EMBL/GenBank/DDBJ databases">
        <title>Georgenia wutianyii sp. nov. and Georgenia *** sp. nov. isolated from plateau pika (Ochotona curzoniae) in the Qinghai-Tibet plateau of China.</title>
        <authorList>
            <person name="Tian Z."/>
        </authorList>
    </citation>
    <scope>NUCLEOTIDE SEQUENCE [LARGE SCALE GENOMIC DNA]</scope>
    <source>
        <strain evidence="2 3">Z446</strain>
    </source>
</reference>
<accession>A0A552WY59</accession>
<dbReference type="PANTHER" id="PTHR43194">
    <property type="entry name" value="HYDROLASE ALPHA/BETA FOLD FAMILY"/>
    <property type="match status" value="1"/>
</dbReference>
<dbReference type="InterPro" id="IPR050228">
    <property type="entry name" value="Carboxylesterase_BioH"/>
</dbReference>
<dbReference type="GO" id="GO:0016787">
    <property type="term" value="F:hydrolase activity"/>
    <property type="evidence" value="ECO:0007669"/>
    <property type="project" value="UniProtKB-KW"/>
</dbReference>
<feature type="domain" description="AB hydrolase-1" evidence="1">
    <location>
        <begin position="22"/>
        <end position="128"/>
    </location>
</feature>
<evidence type="ECO:0000259" key="1">
    <source>
        <dbReference type="Pfam" id="PF00561"/>
    </source>
</evidence>